<dbReference type="EC" id="6.3.4.20" evidence="9"/>
<dbReference type="STRING" id="596151.DesfrDRAFT_0841"/>
<name>E1JT92_SOLFR</name>
<keyword evidence="3" id="KW-0479">Metal-binding</keyword>
<dbReference type="SUPFAM" id="SSF52402">
    <property type="entry name" value="Adenine nucleotide alpha hydrolases-like"/>
    <property type="match status" value="1"/>
</dbReference>
<dbReference type="InterPro" id="IPR014729">
    <property type="entry name" value="Rossmann-like_a/b/a_fold"/>
</dbReference>
<evidence type="ECO:0000256" key="5">
    <source>
        <dbReference type="ARBA" id="ARBA00022785"/>
    </source>
</evidence>
<dbReference type="RefSeq" id="WP_005991412.1">
    <property type="nucleotide sequence ID" value="NZ_AECZ01000004.1"/>
</dbReference>
<evidence type="ECO:0000256" key="3">
    <source>
        <dbReference type="ARBA" id="ARBA00022723"/>
    </source>
</evidence>
<accession>E1JT92</accession>
<keyword evidence="12" id="KW-1185">Reference proteome</keyword>
<dbReference type="GO" id="GO:0046872">
    <property type="term" value="F:metal ion binding"/>
    <property type="evidence" value="ECO:0007669"/>
    <property type="project" value="UniProtKB-KW"/>
</dbReference>
<dbReference type="GO" id="GO:0016874">
    <property type="term" value="F:ligase activity"/>
    <property type="evidence" value="ECO:0007669"/>
    <property type="project" value="UniProtKB-KW"/>
</dbReference>
<dbReference type="Pfam" id="PF06508">
    <property type="entry name" value="QueC"/>
    <property type="match status" value="2"/>
</dbReference>
<comment type="similarity">
    <text evidence="8">Belongs to the QueC family.</text>
</comment>
<dbReference type="InterPro" id="IPR018317">
    <property type="entry name" value="QueC"/>
</dbReference>
<evidence type="ECO:0000256" key="1">
    <source>
        <dbReference type="ARBA" id="ARBA00005061"/>
    </source>
</evidence>
<comment type="catalytic activity">
    <reaction evidence="10">
        <text>7-carboxy-7-carbaguanine + NH4(+) + 2 ATP = 7-cyano-7-carbaguanine + 2 AMP + 2 diphosphate + 2 H(+)</text>
        <dbReference type="Rhea" id="RHEA:27982"/>
        <dbReference type="ChEBI" id="CHEBI:15378"/>
        <dbReference type="ChEBI" id="CHEBI:28938"/>
        <dbReference type="ChEBI" id="CHEBI:30616"/>
        <dbReference type="ChEBI" id="CHEBI:33019"/>
        <dbReference type="ChEBI" id="CHEBI:45075"/>
        <dbReference type="ChEBI" id="CHEBI:61036"/>
        <dbReference type="ChEBI" id="CHEBI:456215"/>
        <dbReference type="EC" id="6.3.4.20"/>
    </reaction>
</comment>
<gene>
    <name evidence="11" type="ORF">DesfrDRAFT_0841</name>
</gene>
<evidence type="ECO:0000256" key="2">
    <source>
        <dbReference type="ARBA" id="ARBA00022598"/>
    </source>
</evidence>
<dbReference type="eggNOG" id="COG0603">
    <property type="taxonomic scope" value="Bacteria"/>
</dbReference>
<dbReference type="GO" id="GO:0008616">
    <property type="term" value="P:tRNA queuosine(34) biosynthetic process"/>
    <property type="evidence" value="ECO:0007669"/>
    <property type="project" value="UniProtKB-KW"/>
</dbReference>
<dbReference type="GO" id="GO:0005524">
    <property type="term" value="F:ATP binding"/>
    <property type="evidence" value="ECO:0007669"/>
    <property type="project" value="UniProtKB-KW"/>
</dbReference>
<organism evidence="11 12">
    <name type="scientific">Solidesulfovibrio fructosivorans JJ]</name>
    <dbReference type="NCBI Taxonomy" id="596151"/>
    <lineage>
        <taxon>Bacteria</taxon>
        <taxon>Pseudomonadati</taxon>
        <taxon>Thermodesulfobacteriota</taxon>
        <taxon>Desulfovibrionia</taxon>
        <taxon>Desulfovibrionales</taxon>
        <taxon>Desulfovibrionaceae</taxon>
        <taxon>Solidesulfovibrio</taxon>
    </lineage>
</organism>
<evidence type="ECO:0000313" key="12">
    <source>
        <dbReference type="Proteomes" id="UP000006250"/>
    </source>
</evidence>
<dbReference type="PANTHER" id="PTHR42914:SF1">
    <property type="entry name" value="7-CYANO-7-DEAZAGUANINE SYNTHASE"/>
    <property type="match status" value="1"/>
</dbReference>
<keyword evidence="4" id="KW-0547">Nucleotide-binding</keyword>
<reference evidence="11 12" key="1">
    <citation type="submission" date="2010-08" db="EMBL/GenBank/DDBJ databases">
        <title>The draft genome of Desulfovibrio fructosovorans JJ.</title>
        <authorList>
            <consortium name="US DOE Joint Genome Institute (JGI-PGF)"/>
            <person name="Lucas S."/>
            <person name="Copeland A."/>
            <person name="Lapidus A."/>
            <person name="Cheng J.-F."/>
            <person name="Bruce D."/>
            <person name="Goodwin L."/>
            <person name="Pitluck S."/>
            <person name="Land M.L."/>
            <person name="Hauser L."/>
            <person name="Chang Y.-J."/>
            <person name="Jeffries C."/>
            <person name="Wall J.D."/>
            <person name="Stahl D.A."/>
            <person name="Arkin A.P."/>
            <person name="Dehal P."/>
            <person name="Stolyar S.M."/>
            <person name="Hazen T.C."/>
            <person name="Woyke T.J."/>
        </authorList>
    </citation>
    <scope>NUCLEOTIDE SEQUENCE [LARGE SCALE GENOMIC DNA]</scope>
    <source>
        <strain evidence="11 12">JJ</strain>
    </source>
</reference>
<dbReference type="AlphaFoldDB" id="E1JT92"/>
<proteinExistence type="inferred from homology"/>
<evidence type="ECO:0000256" key="9">
    <source>
        <dbReference type="ARBA" id="ARBA00039149"/>
    </source>
</evidence>
<evidence type="ECO:0000256" key="10">
    <source>
        <dbReference type="ARBA" id="ARBA00047890"/>
    </source>
</evidence>
<evidence type="ECO:0000256" key="4">
    <source>
        <dbReference type="ARBA" id="ARBA00022741"/>
    </source>
</evidence>
<dbReference type="Proteomes" id="UP000006250">
    <property type="component" value="Unassembled WGS sequence"/>
</dbReference>
<dbReference type="Gene3D" id="3.40.50.620">
    <property type="entry name" value="HUPs"/>
    <property type="match status" value="1"/>
</dbReference>
<dbReference type="PANTHER" id="PTHR42914">
    <property type="entry name" value="7-CYANO-7-DEAZAGUANINE SYNTHASE"/>
    <property type="match status" value="1"/>
</dbReference>
<keyword evidence="2" id="KW-0436">Ligase</keyword>
<evidence type="ECO:0000256" key="6">
    <source>
        <dbReference type="ARBA" id="ARBA00022833"/>
    </source>
</evidence>
<protein>
    <recommendedName>
        <fullName evidence="9">7-cyano-7-deazaguanine synthase</fullName>
        <ecNumber evidence="9">6.3.4.20</ecNumber>
    </recommendedName>
</protein>
<keyword evidence="11" id="KW-0808">Transferase</keyword>
<dbReference type="GO" id="GO:0016740">
    <property type="term" value="F:transferase activity"/>
    <property type="evidence" value="ECO:0007669"/>
    <property type="project" value="UniProtKB-KW"/>
</dbReference>
<keyword evidence="6" id="KW-0862">Zinc</keyword>
<comment type="caution">
    <text evidence="11">The sequence shown here is derived from an EMBL/GenBank/DDBJ whole genome shotgun (WGS) entry which is preliminary data.</text>
</comment>
<evidence type="ECO:0000313" key="11">
    <source>
        <dbReference type="EMBL" id="EFL52352.1"/>
    </source>
</evidence>
<evidence type="ECO:0000256" key="7">
    <source>
        <dbReference type="ARBA" id="ARBA00022840"/>
    </source>
</evidence>
<keyword evidence="5" id="KW-0671">Queuosine biosynthesis</keyword>
<dbReference type="OrthoDB" id="9789567at2"/>
<evidence type="ECO:0000256" key="8">
    <source>
        <dbReference type="ARBA" id="ARBA00037993"/>
    </source>
</evidence>
<keyword evidence="7" id="KW-0067">ATP-binding</keyword>
<sequence length="182" mass="20313">MKKVYVLLSGGIDSSACAHFYQQADFLVEAIFFSYGQAASAKEEIASKNIADHLGIHLTKYNLETTQTFSTGELIGRNAFFIFSAIFFSRITNGSISLGIHAGTTYYDCSAIFFDRINKLVNEYTNGCVNIQAPFLKWTKNDIYQYFLSTKIPIELTYSCELGSDYPCGRCASCRDRKALGC</sequence>
<dbReference type="EMBL" id="AECZ01000004">
    <property type="protein sequence ID" value="EFL52352.1"/>
    <property type="molecule type" value="Genomic_DNA"/>
</dbReference>
<comment type="pathway">
    <text evidence="1">Purine metabolism; 7-cyano-7-deazaguanine biosynthesis.</text>
</comment>